<feature type="transmembrane region" description="Helical" evidence="4">
    <location>
        <begin position="178"/>
        <end position="198"/>
    </location>
</feature>
<organism evidence="6 8">
    <name type="scientific">Brevundimonas vesicularis</name>
    <name type="common">Pseudomonas vesicularis</name>
    <dbReference type="NCBI Taxonomy" id="41276"/>
    <lineage>
        <taxon>Bacteria</taxon>
        <taxon>Pseudomonadati</taxon>
        <taxon>Pseudomonadota</taxon>
        <taxon>Alphaproteobacteria</taxon>
        <taxon>Caulobacterales</taxon>
        <taxon>Caulobacteraceae</taxon>
        <taxon>Brevundimonas</taxon>
    </lineage>
</organism>
<feature type="transmembrane region" description="Helical" evidence="4">
    <location>
        <begin position="389"/>
        <end position="410"/>
    </location>
</feature>
<dbReference type="EMBL" id="JAMYEC010000001">
    <property type="protein sequence ID" value="MDX2333758.1"/>
    <property type="molecule type" value="Genomic_DNA"/>
</dbReference>
<reference evidence="8" key="1">
    <citation type="submission" date="2017-06" db="EMBL/GenBank/DDBJ databases">
        <title>FDA dAtabase for Regulatory Grade micrObial Sequences (FDA-ARGOS): Supporting development and validation of Infectious Disease Dx tests.</title>
        <authorList>
            <person name="Minogue T."/>
            <person name="Wolcott M."/>
            <person name="Wasieloski L."/>
            <person name="Aguilar W."/>
            <person name="Moore D."/>
            <person name="Tallon L."/>
            <person name="Sadzewicz L."/>
            <person name="Sengamalay N."/>
            <person name="Ott S."/>
            <person name="Godinez A."/>
            <person name="Nagaraj S."/>
            <person name="Nadendla S."/>
            <person name="Geyer C."/>
            <person name="Sichtig H."/>
        </authorList>
    </citation>
    <scope>NUCLEOTIDE SEQUENCE [LARGE SCALE GENOMIC DNA]</scope>
    <source>
        <strain evidence="8">FDAARGOS_289</strain>
    </source>
</reference>
<accession>A0A1Z3U4H9</accession>
<dbReference type="KEGG" id="bvc:CEP68_00845"/>
<reference evidence="7 9" key="4">
    <citation type="journal article" date="2023" name="FEMS Microbes">
        <title>Whole genomes of deep-sea sponge-associated bacteria exhibit high novel natural product potential.</title>
        <authorList>
            <person name="Hesketh-Best P.J."/>
            <person name="January G.G."/>
            <person name="Koch M.J."/>
            <person name="Warburton P.J."/>
            <person name="Howell K.L."/>
            <person name="Upton M."/>
        </authorList>
    </citation>
    <scope>NUCLEOTIDE SEQUENCE [LARGE SCALE GENOMIC DNA]</scope>
    <source>
        <strain evidence="7 9">PC206-O</strain>
    </source>
</reference>
<evidence type="ECO:0000313" key="8">
    <source>
        <dbReference type="Proteomes" id="UP000197050"/>
    </source>
</evidence>
<dbReference type="InterPro" id="IPR036259">
    <property type="entry name" value="MFS_trans_sf"/>
</dbReference>
<feature type="transmembrane region" description="Helical" evidence="4">
    <location>
        <begin position="272"/>
        <end position="292"/>
    </location>
</feature>
<protein>
    <submittedName>
        <fullName evidence="6">MFS transporter</fullName>
    </submittedName>
</protein>
<proteinExistence type="predicted"/>
<feature type="transmembrane region" description="Helical" evidence="4">
    <location>
        <begin position="91"/>
        <end position="110"/>
    </location>
</feature>
<dbReference type="Pfam" id="PF13347">
    <property type="entry name" value="MFS_2"/>
    <property type="match status" value="1"/>
</dbReference>
<dbReference type="Proteomes" id="UP001272940">
    <property type="component" value="Unassembled WGS sequence"/>
</dbReference>
<feature type="transmembrane region" description="Helical" evidence="4">
    <location>
        <begin position="60"/>
        <end position="79"/>
    </location>
</feature>
<keyword evidence="2 4" id="KW-1133">Transmembrane helix</keyword>
<evidence type="ECO:0000256" key="1">
    <source>
        <dbReference type="ARBA" id="ARBA00022692"/>
    </source>
</evidence>
<feature type="transmembrane region" description="Helical" evidence="4">
    <location>
        <begin position="116"/>
        <end position="138"/>
    </location>
</feature>
<dbReference type="PROSITE" id="PS50850">
    <property type="entry name" value="MFS"/>
    <property type="match status" value="1"/>
</dbReference>
<evidence type="ECO:0000259" key="5">
    <source>
        <dbReference type="PROSITE" id="PS50850"/>
    </source>
</evidence>
<feature type="transmembrane region" description="Helical" evidence="4">
    <location>
        <begin position="301"/>
        <end position="319"/>
    </location>
</feature>
<evidence type="ECO:0000256" key="3">
    <source>
        <dbReference type="ARBA" id="ARBA00023136"/>
    </source>
</evidence>
<evidence type="ECO:0000256" key="2">
    <source>
        <dbReference type="ARBA" id="ARBA00022989"/>
    </source>
</evidence>
<dbReference type="GO" id="GO:0022857">
    <property type="term" value="F:transmembrane transporter activity"/>
    <property type="evidence" value="ECO:0007669"/>
    <property type="project" value="InterPro"/>
</dbReference>
<dbReference type="PANTHER" id="PTHR23528:SF1">
    <property type="entry name" value="MAJOR FACILITATOR SUPERFAMILY (MFS) PROFILE DOMAIN-CONTAINING PROTEIN"/>
    <property type="match status" value="1"/>
</dbReference>
<name>A0A1Z3U4H9_BREVE</name>
<feature type="transmembrane region" description="Helical" evidence="4">
    <location>
        <begin position="363"/>
        <end position="383"/>
    </location>
</feature>
<dbReference type="InterPro" id="IPR020846">
    <property type="entry name" value="MFS_dom"/>
</dbReference>
<dbReference type="SUPFAM" id="SSF103473">
    <property type="entry name" value="MFS general substrate transporter"/>
    <property type="match status" value="1"/>
</dbReference>
<dbReference type="AlphaFoldDB" id="A0A1Z3U4H9"/>
<keyword evidence="1 4" id="KW-0812">Transmembrane</keyword>
<dbReference type="Proteomes" id="UP000197050">
    <property type="component" value="Chromosome"/>
</dbReference>
<dbReference type="EMBL" id="CP022048">
    <property type="protein sequence ID" value="ASE38171.1"/>
    <property type="molecule type" value="Genomic_DNA"/>
</dbReference>
<gene>
    <name evidence="6" type="ORF">CEP68_00845</name>
    <name evidence="7" type="ORF">NJD11_02230</name>
</gene>
<keyword evidence="9" id="KW-1185">Reference proteome</keyword>
<sequence>MEEGEVSSFSHPRRTRLIVAAYLVLFLAAFIGLAPLFQIIAPLHAAGLDTDSKTEILSRAMFWGAITAAGANVVMGTISDRTTSRFGRRRPWIALGALLTVLSYVGIWRSSTPAEFVWALIGFQLAFNVLVAPLSAVFADRVPIALRSTVSAMLGLSYPLAVALGSSLMALGPQYEPGRLALLAGILLAAALIFLIVYDEPRSFERSETAPSSVPSGIGAFLAPFRSRNFVVVWTGRLFIATGYALVSMYLLYFLTDAVGWPGRSPERAHAFLTGIAFVGVMVVAGAVALFGRRMIWRQPLALTGALLLCAATSILAIAPSWTTAVFALAVYGLGQGAYGAVEMGLMADALPTQHNRGRDMGLNNLAVALPQAMAPVAAFILQRSGADVRGLYVAAAACFAVSFVVMSLFRTGRASQSTN</sequence>
<feature type="transmembrane region" description="Helical" evidence="4">
    <location>
        <begin position="150"/>
        <end position="172"/>
    </location>
</feature>
<keyword evidence="3 4" id="KW-0472">Membrane</keyword>
<feature type="transmembrane region" description="Helical" evidence="4">
    <location>
        <begin position="17"/>
        <end position="40"/>
    </location>
</feature>
<feature type="transmembrane region" description="Helical" evidence="4">
    <location>
        <begin position="231"/>
        <end position="252"/>
    </location>
</feature>
<feature type="domain" description="Major facilitator superfamily (MFS) profile" evidence="5">
    <location>
        <begin position="229"/>
        <end position="420"/>
    </location>
</feature>
<dbReference type="Gene3D" id="1.20.1250.20">
    <property type="entry name" value="MFS general substrate transporter like domains"/>
    <property type="match status" value="2"/>
</dbReference>
<reference evidence="6" key="2">
    <citation type="submission" date="2017-12" db="EMBL/GenBank/DDBJ databases">
        <title>FDA dAtabase for Regulatory Grade micrObial Sequences (FDA-ARGOS): Supporting development and validation of Infectious Disease Dx tests.</title>
        <authorList>
            <person name="Campos J."/>
            <person name="Goldberg B."/>
            <person name="Tallon L."/>
            <person name="Sadzewicz L."/>
            <person name="Sengamalay N."/>
            <person name="Ott S."/>
            <person name="Godinez A."/>
            <person name="Nagaraj S."/>
            <person name="Vavikolanu K."/>
            <person name="Vyas G."/>
            <person name="Nadendla S."/>
            <person name="Aluvathingal J."/>
            <person name="Geyer C."/>
            <person name="Nandy P."/>
            <person name="Hobson J."/>
            <person name="Sichtig H."/>
        </authorList>
    </citation>
    <scope>NUCLEOTIDE SEQUENCE</scope>
    <source>
        <strain evidence="6">FDAARGOS_289</strain>
    </source>
</reference>
<evidence type="ECO:0000313" key="7">
    <source>
        <dbReference type="EMBL" id="MDX2333758.1"/>
    </source>
</evidence>
<evidence type="ECO:0000256" key="4">
    <source>
        <dbReference type="SAM" id="Phobius"/>
    </source>
</evidence>
<dbReference type="GeneID" id="34014973"/>
<evidence type="ECO:0000313" key="9">
    <source>
        <dbReference type="Proteomes" id="UP001272940"/>
    </source>
</evidence>
<reference evidence="7" key="3">
    <citation type="submission" date="2022-06" db="EMBL/GenBank/DDBJ databases">
        <authorList>
            <person name="Hesketh-Best P.J."/>
            <person name="Koch M.J."/>
        </authorList>
    </citation>
    <scope>NUCLEOTIDE SEQUENCE</scope>
    <source>
        <strain evidence="7">PC206-O</strain>
    </source>
</reference>
<dbReference type="PANTHER" id="PTHR23528">
    <property type="match status" value="1"/>
</dbReference>
<evidence type="ECO:0000313" key="6">
    <source>
        <dbReference type="EMBL" id="ASE38171.1"/>
    </source>
</evidence>
<dbReference type="RefSeq" id="WP_084375358.1">
    <property type="nucleotide sequence ID" value="NZ_CP022048.2"/>
</dbReference>
<feature type="transmembrane region" description="Helical" evidence="4">
    <location>
        <begin position="325"/>
        <end position="342"/>
    </location>
</feature>